<dbReference type="NCBIfam" id="TIGR02227">
    <property type="entry name" value="sigpep_I_bact"/>
    <property type="match status" value="1"/>
</dbReference>
<dbReference type="PRINTS" id="PR00727">
    <property type="entry name" value="LEADERPTASE"/>
</dbReference>
<sequence>MTGITATGPDPLVSPASGSGDEAGRGWFGELATLVAMLLAVLTFHSLVAKPFYIPSISMMPNLLVGDRLIVSKYPYGWSWVSASFHVLPRSDHRIMPGMPEYGDIVIVSPPHAEEDWIKRVVALPGDRIAVRNGQIVLNGKAVRQEVEPAIRLATDDAQSCDGMPCFSAFESFRVRTPSGKWEYELPSLRETLPNGASYLIIDHREQPLDNQAEITVPAGHLFLMGDNRDHSADSREQRFGIGLGGPVPLADIGGRAEFVTFSLDGSEQWNPMTWWPALRSGRALANLRPPLRQSPQPQPAAEPLLQNPAHESDNHGI</sequence>
<dbReference type="EMBL" id="JAVRHS010000002">
    <property type="protein sequence ID" value="MDT0575258.1"/>
    <property type="molecule type" value="Genomic_DNA"/>
</dbReference>
<evidence type="ECO:0000313" key="10">
    <source>
        <dbReference type="Proteomes" id="UP001259803"/>
    </source>
</evidence>
<gene>
    <name evidence="9" type="primary">lepB</name>
    <name evidence="9" type="ORF">RM533_03565</name>
</gene>
<feature type="region of interest" description="Disordered" evidence="7">
    <location>
        <begin position="289"/>
        <end position="318"/>
    </location>
</feature>
<keyword evidence="10" id="KW-1185">Reference proteome</keyword>
<evidence type="ECO:0000256" key="2">
    <source>
        <dbReference type="ARBA" id="ARBA00009370"/>
    </source>
</evidence>
<dbReference type="Proteomes" id="UP001259803">
    <property type="component" value="Unassembled WGS sequence"/>
</dbReference>
<comment type="caution">
    <text evidence="9">The sequence shown here is derived from an EMBL/GenBank/DDBJ whole genome shotgun (WGS) entry which is preliminary data.</text>
</comment>
<feature type="domain" description="Peptidase S26" evidence="8">
    <location>
        <begin position="32"/>
        <end position="261"/>
    </location>
</feature>
<evidence type="ECO:0000256" key="7">
    <source>
        <dbReference type="SAM" id="MobiDB-lite"/>
    </source>
</evidence>
<evidence type="ECO:0000256" key="6">
    <source>
        <dbReference type="RuleBase" id="RU362042"/>
    </source>
</evidence>
<reference evidence="9 10" key="1">
    <citation type="submission" date="2023-09" db="EMBL/GenBank/DDBJ databases">
        <authorList>
            <person name="Rey-Velasco X."/>
        </authorList>
    </citation>
    <scope>NUCLEOTIDE SEQUENCE [LARGE SCALE GENOMIC DNA]</scope>
    <source>
        <strain evidence="9 10">F390</strain>
    </source>
</reference>
<dbReference type="InterPro" id="IPR000223">
    <property type="entry name" value="Pept_S26A_signal_pept_1"/>
</dbReference>
<comment type="similarity">
    <text evidence="2 6">Belongs to the peptidase S26 family.</text>
</comment>
<dbReference type="CDD" id="cd06530">
    <property type="entry name" value="S26_SPase_I"/>
    <property type="match status" value="1"/>
</dbReference>
<evidence type="ECO:0000256" key="4">
    <source>
        <dbReference type="ARBA" id="ARBA00019232"/>
    </source>
</evidence>
<dbReference type="SUPFAM" id="SSF51306">
    <property type="entry name" value="LexA/Signal peptidase"/>
    <property type="match status" value="1"/>
</dbReference>
<protein>
    <recommendedName>
        <fullName evidence="4 6">Signal peptidase I</fullName>
        <ecNumber evidence="3 6">3.4.21.89</ecNumber>
    </recommendedName>
</protein>
<keyword evidence="5 6" id="KW-0378">Hydrolase</keyword>
<evidence type="ECO:0000256" key="1">
    <source>
        <dbReference type="ARBA" id="ARBA00000677"/>
    </source>
</evidence>
<feature type="compositionally biased region" description="Low complexity" evidence="7">
    <location>
        <begin position="289"/>
        <end position="310"/>
    </location>
</feature>
<dbReference type="RefSeq" id="WP_311339835.1">
    <property type="nucleotide sequence ID" value="NZ_JAVRHS010000002.1"/>
</dbReference>
<name>A0ABU2ZF79_9SPHN</name>
<feature type="transmembrane region" description="Helical" evidence="6">
    <location>
        <begin position="31"/>
        <end position="53"/>
    </location>
</feature>
<evidence type="ECO:0000256" key="3">
    <source>
        <dbReference type="ARBA" id="ARBA00013208"/>
    </source>
</evidence>
<accession>A0ABU2ZF79</accession>
<evidence type="ECO:0000259" key="8">
    <source>
        <dbReference type="Pfam" id="PF10502"/>
    </source>
</evidence>
<dbReference type="Pfam" id="PF10502">
    <property type="entry name" value="Peptidase_S26"/>
    <property type="match status" value="1"/>
</dbReference>
<dbReference type="InterPro" id="IPR019533">
    <property type="entry name" value="Peptidase_S26"/>
</dbReference>
<dbReference type="GO" id="GO:0009003">
    <property type="term" value="F:signal peptidase activity"/>
    <property type="evidence" value="ECO:0007669"/>
    <property type="project" value="UniProtKB-EC"/>
</dbReference>
<dbReference type="InterPro" id="IPR036286">
    <property type="entry name" value="LexA/Signal_pep-like_sf"/>
</dbReference>
<dbReference type="Gene3D" id="2.10.109.10">
    <property type="entry name" value="Umud Fragment, subunit A"/>
    <property type="match status" value="1"/>
</dbReference>
<keyword evidence="6" id="KW-0472">Membrane</keyword>
<organism evidence="9 10">
    <name type="scientific">Croceicoccus esteveae</name>
    <dbReference type="NCBI Taxonomy" id="3075597"/>
    <lineage>
        <taxon>Bacteria</taxon>
        <taxon>Pseudomonadati</taxon>
        <taxon>Pseudomonadota</taxon>
        <taxon>Alphaproteobacteria</taxon>
        <taxon>Sphingomonadales</taxon>
        <taxon>Erythrobacteraceae</taxon>
        <taxon>Croceicoccus</taxon>
    </lineage>
</organism>
<dbReference type="PANTHER" id="PTHR43390">
    <property type="entry name" value="SIGNAL PEPTIDASE I"/>
    <property type="match status" value="1"/>
</dbReference>
<keyword evidence="6" id="KW-1133">Transmembrane helix</keyword>
<keyword evidence="6" id="KW-0645">Protease</keyword>
<evidence type="ECO:0000313" key="9">
    <source>
        <dbReference type="EMBL" id="MDT0575258.1"/>
    </source>
</evidence>
<dbReference type="EC" id="3.4.21.89" evidence="3 6"/>
<comment type="subcellular location">
    <subcellularLocation>
        <location evidence="6">Membrane</location>
        <topology evidence="6">Single-pass type II membrane protein</topology>
    </subcellularLocation>
</comment>
<dbReference type="PANTHER" id="PTHR43390:SF1">
    <property type="entry name" value="CHLOROPLAST PROCESSING PEPTIDASE"/>
    <property type="match status" value="1"/>
</dbReference>
<proteinExistence type="inferred from homology"/>
<comment type="catalytic activity">
    <reaction evidence="1 6">
        <text>Cleavage of hydrophobic, N-terminal signal or leader sequences from secreted and periplasmic proteins.</text>
        <dbReference type="EC" id="3.4.21.89"/>
    </reaction>
</comment>
<dbReference type="InterPro" id="IPR019757">
    <property type="entry name" value="Pept_S26A_signal_pept_1_Lys-AS"/>
</dbReference>
<dbReference type="PROSITE" id="PS00760">
    <property type="entry name" value="SPASE_I_2"/>
    <property type="match status" value="1"/>
</dbReference>
<evidence type="ECO:0000256" key="5">
    <source>
        <dbReference type="ARBA" id="ARBA00022801"/>
    </source>
</evidence>
<keyword evidence="6" id="KW-0812">Transmembrane</keyword>